<evidence type="ECO:0000256" key="1">
    <source>
        <dbReference type="ARBA" id="ARBA00022617"/>
    </source>
</evidence>
<dbReference type="EMBL" id="SJPU01000002">
    <property type="protein sequence ID" value="TWU15717.1"/>
    <property type="molecule type" value="Genomic_DNA"/>
</dbReference>
<dbReference type="RefSeq" id="WP_302118861.1">
    <property type="nucleotide sequence ID" value="NZ_SJPU01000002.1"/>
</dbReference>
<reference evidence="7 8" key="1">
    <citation type="journal article" date="2020" name="Antonie Van Leeuwenhoek">
        <title>Rhodopirellula heiligendammensis sp. nov., Rhodopirellula pilleata sp. nov., and Rhodopirellula solitaria sp. nov. isolated from natural or artificial marine surfaces in Northern Germany and California, USA, and emended description of the genus Rhodopirellula.</title>
        <authorList>
            <person name="Kallscheuer N."/>
            <person name="Wiegand S."/>
            <person name="Jogler M."/>
            <person name="Boedeker C."/>
            <person name="Peeters S.H."/>
            <person name="Rast P."/>
            <person name="Heuer A."/>
            <person name="Jetten M.S.M."/>
            <person name="Rohde M."/>
            <person name="Jogler C."/>
        </authorList>
    </citation>
    <scope>NUCLEOTIDE SEQUENCE [LARGE SCALE GENOMIC DNA]</scope>
    <source>
        <strain evidence="7 8">Poly21</strain>
    </source>
</reference>
<dbReference type="InterPro" id="IPR036909">
    <property type="entry name" value="Cyt_c-like_dom_sf"/>
</dbReference>
<dbReference type="SUPFAM" id="SSF56988">
    <property type="entry name" value="Anthrax protective antigen"/>
    <property type="match status" value="1"/>
</dbReference>
<evidence type="ECO:0000259" key="6">
    <source>
        <dbReference type="PROSITE" id="PS51820"/>
    </source>
</evidence>
<dbReference type="SUPFAM" id="SSF48695">
    <property type="entry name" value="Multiheme cytochromes"/>
    <property type="match status" value="1"/>
</dbReference>
<name>A0A5C6BVR5_9BACT</name>
<evidence type="ECO:0000256" key="4">
    <source>
        <dbReference type="PROSITE-ProRule" id="PRU00433"/>
    </source>
</evidence>
<dbReference type="InterPro" id="IPR036280">
    <property type="entry name" value="Multihaem_cyt_sf"/>
</dbReference>
<dbReference type="PANTHER" id="PTHR33546">
    <property type="entry name" value="LARGE, MULTIFUNCTIONAL SECRETED PROTEIN-RELATED"/>
    <property type="match status" value="1"/>
</dbReference>
<dbReference type="PROSITE" id="PS51007">
    <property type="entry name" value="CYTC"/>
    <property type="match status" value="3"/>
</dbReference>
<evidence type="ECO:0000313" key="7">
    <source>
        <dbReference type="EMBL" id="TWU15717.1"/>
    </source>
</evidence>
<dbReference type="AlphaFoldDB" id="A0A5C6BVR5"/>
<feature type="domain" description="Cytochrome c" evidence="5">
    <location>
        <begin position="678"/>
        <end position="875"/>
    </location>
</feature>
<dbReference type="SUPFAM" id="SSF46626">
    <property type="entry name" value="Cytochrome c"/>
    <property type="match status" value="4"/>
</dbReference>
<keyword evidence="3 4" id="KW-0408">Iron</keyword>
<dbReference type="GO" id="GO:0016787">
    <property type="term" value="F:hydrolase activity"/>
    <property type="evidence" value="ECO:0007669"/>
    <property type="project" value="InterPro"/>
</dbReference>
<keyword evidence="2 4" id="KW-0479">Metal-binding</keyword>
<keyword evidence="1 4" id="KW-0349">Heme</keyword>
<evidence type="ECO:0000256" key="2">
    <source>
        <dbReference type="ARBA" id="ARBA00022723"/>
    </source>
</evidence>
<organism evidence="7 8">
    <name type="scientific">Allorhodopirellula heiligendammensis</name>
    <dbReference type="NCBI Taxonomy" id="2714739"/>
    <lineage>
        <taxon>Bacteria</taxon>
        <taxon>Pseudomonadati</taxon>
        <taxon>Planctomycetota</taxon>
        <taxon>Planctomycetia</taxon>
        <taxon>Pirellulales</taxon>
        <taxon>Pirellulaceae</taxon>
        <taxon>Allorhodopirellula</taxon>
    </lineage>
</organism>
<dbReference type="GO" id="GO:0046872">
    <property type="term" value="F:metal ion binding"/>
    <property type="evidence" value="ECO:0007669"/>
    <property type="project" value="UniProtKB-KW"/>
</dbReference>
<evidence type="ECO:0000259" key="5">
    <source>
        <dbReference type="PROSITE" id="PS51007"/>
    </source>
</evidence>
<dbReference type="InterPro" id="IPR010496">
    <property type="entry name" value="AL/BT2_dom"/>
</dbReference>
<keyword evidence="8" id="KW-1185">Reference proteome</keyword>
<comment type="caution">
    <text evidence="7">The sequence shown here is derived from an EMBL/GenBank/DDBJ whole genome shotgun (WGS) entry which is preliminary data.</text>
</comment>
<dbReference type="PANTHER" id="PTHR33546:SF1">
    <property type="entry name" value="LARGE, MULTIFUNCTIONAL SECRETED PROTEIN"/>
    <property type="match status" value="1"/>
</dbReference>
<dbReference type="InterPro" id="IPR037524">
    <property type="entry name" value="PA14/GLEYA"/>
</dbReference>
<dbReference type="InterPro" id="IPR009056">
    <property type="entry name" value="Cyt_c-like_dom"/>
</dbReference>
<dbReference type="Proteomes" id="UP000319908">
    <property type="component" value="Unassembled WGS sequence"/>
</dbReference>
<protein>
    <submittedName>
        <fullName evidence="7">Cytochrome c</fullName>
    </submittedName>
</protein>
<feature type="domain" description="Cytochrome c" evidence="5">
    <location>
        <begin position="333"/>
        <end position="421"/>
    </location>
</feature>
<dbReference type="Gene3D" id="2.60.120.560">
    <property type="entry name" value="Exo-inulinase, domain 1"/>
    <property type="match status" value="1"/>
</dbReference>
<dbReference type="InterPro" id="IPR011658">
    <property type="entry name" value="PA14_dom"/>
</dbReference>
<feature type="domain" description="Cytochrome c" evidence="5">
    <location>
        <begin position="433"/>
        <end position="518"/>
    </location>
</feature>
<evidence type="ECO:0000256" key="3">
    <source>
        <dbReference type="ARBA" id="ARBA00023004"/>
    </source>
</evidence>
<evidence type="ECO:0000313" key="8">
    <source>
        <dbReference type="Proteomes" id="UP000319908"/>
    </source>
</evidence>
<dbReference type="GO" id="GO:0020037">
    <property type="term" value="F:heme binding"/>
    <property type="evidence" value="ECO:0007669"/>
    <property type="project" value="InterPro"/>
</dbReference>
<dbReference type="SMART" id="SM00758">
    <property type="entry name" value="PA14"/>
    <property type="match status" value="1"/>
</dbReference>
<dbReference type="Gene3D" id="3.90.182.10">
    <property type="entry name" value="Toxin - Anthrax Protective Antigen,domain 1"/>
    <property type="match status" value="1"/>
</dbReference>
<gene>
    <name evidence="7" type="ORF">Poly21_29140</name>
</gene>
<feature type="domain" description="PA14" evidence="6">
    <location>
        <begin position="522"/>
        <end position="660"/>
    </location>
</feature>
<dbReference type="Pfam" id="PF07691">
    <property type="entry name" value="PA14"/>
    <property type="match status" value="1"/>
</dbReference>
<dbReference type="PROSITE" id="PS51820">
    <property type="entry name" value="PA14"/>
    <property type="match status" value="1"/>
</dbReference>
<sequence>MYPLSPSRPFRLLPYLVTGVIATLIVAMQHRAEAAGTPVPAVAQEDPDFAIQGEYIGIDRAMQVIAVGDGEFDIVIYEGGLPGAGARGEPRRIESDIDSIGDLIASLGMKRVERTSPTLQRAAPSGAIVLFDGTAESLAKHWNNANLTADGLLEPGTTTKQQFGDYHLHLEFRTPFAPEARGQGRGNSGIYHQGRYETQILDSFGLEGRNDEAGGIYTVSAPAVNTCFPPLRWQTYDVDFTAPRFDGTGKKISNARMTVRLNGVMVQNDVEVPGFTRAAAFSDDAPLGPLMLQDHGDPVRFRNIWLAPRDASRESARPIVPGFERFVGTDSTPLAEAGEILLNSLACTACHTDQDSIAPVQHGPDLSELAGRVRADAIVAMIADPHATKRGTTMPDPWPGADAATRKQNAEKIASYLILRGHGQIADRVVSQSLADRGNELYHRIGCVACHGPLDPALPKTPLATTVPLGRPDRKYTVPSLMDFLQRCTTIRSGLRMPTMVGTPEEVAAVAAYLTQQTSVGEHEATFNRRIYRGKWTSLPNFDTLEPVSSDEVTGLKIDDVKPGNNFAVVFDANLSIEQDGEYTFLLSSDDGSALEIDGHRLVNDGIHPTTTKQESYTLTAGVYPIRVEYFDGGGQIEIKLEMIDPRLGRDDITAWITDGEQGEPIDLLPSKFVPDESLVAPGQQLFQSANCVACHAFETATPASTKPSKNAAASLNVLPSTGGCLAEEVAAPAIDYGLGATQVAAIRAALDRRRDGDVPPTDDARRVHRTMAALNCFACHERDGIGGPEPSRDEFFHSTTPEMGLEGRLPPSLSGVGDKLNDAYLRQVLKSGGNTRTYMLTRMPGFDHEKLVAFEDAIVRLDRSEAIAPVEQTASVEDVQIEGRKLCGNGGLACIKCHSYNGNTGGGLGAIDMLLMPKRLRPEWFQRYLKDPTGYRPGTRMPNSFLEGRSAITDIFDGDPDKQIDAMWQYLSLGTAAKEPQGLNQSAIVLAATERPRIYRNFFDGVSPRGIGVGYPGELDLIWDADQMSWAQVWKNEFMDASKHWRGRGQGNQRPLGDAIITFDTAPTLAMLDAASSSWPAASGRELGYQMQGYTLDEKGNPTFRYSIGETSVEDQPIPTADGFERRLTVHAADAGRAKTLVWQIAAGQIEPIEGGFRIDDRYTVSVDGADAQLLSVDGKQVLRATIPPAATTTVSQTIRW</sequence>
<accession>A0A5C6BVR5</accession>
<dbReference type="GO" id="GO:0009055">
    <property type="term" value="F:electron transfer activity"/>
    <property type="evidence" value="ECO:0007669"/>
    <property type="project" value="InterPro"/>
</dbReference>
<dbReference type="Gene3D" id="1.10.760.10">
    <property type="entry name" value="Cytochrome c-like domain"/>
    <property type="match status" value="4"/>
</dbReference>
<dbReference type="Pfam" id="PF06439">
    <property type="entry name" value="3keto-disac_hyd"/>
    <property type="match status" value="1"/>
</dbReference>
<proteinExistence type="predicted"/>